<accession>A0A2J6PI53</accession>
<evidence type="ECO:0000313" key="2">
    <source>
        <dbReference type="EMBL" id="PMD13717.1"/>
    </source>
</evidence>
<keyword evidence="1" id="KW-1133">Transmembrane helix</keyword>
<dbReference type="Proteomes" id="UP000235672">
    <property type="component" value="Unassembled WGS sequence"/>
</dbReference>
<feature type="transmembrane region" description="Helical" evidence="1">
    <location>
        <begin position="15"/>
        <end position="35"/>
    </location>
</feature>
<evidence type="ECO:0000256" key="1">
    <source>
        <dbReference type="SAM" id="Phobius"/>
    </source>
</evidence>
<feature type="transmembrane region" description="Helical" evidence="1">
    <location>
        <begin position="41"/>
        <end position="59"/>
    </location>
</feature>
<keyword evidence="1" id="KW-0812">Transmembrane</keyword>
<protein>
    <submittedName>
        <fullName evidence="2">Uncharacterized protein</fullName>
    </submittedName>
</protein>
<name>A0A2J6PI53_9HELO</name>
<organism evidence="2 3">
    <name type="scientific">Hyaloscypha hepaticicola</name>
    <dbReference type="NCBI Taxonomy" id="2082293"/>
    <lineage>
        <taxon>Eukaryota</taxon>
        <taxon>Fungi</taxon>
        <taxon>Dikarya</taxon>
        <taxon>Ascomycota</taxon>
        <taxon>Pezizomycotina</taxon>
        <taxon>Leotiomycetes</taxon>
        <taxon>Helotiales</taxon>
        <taxon>Hyaloscyphaceae</taxon>
        <taxon>Hyaloscypha</taxon>
    </lineage>
</organism>
<dbReference type="AlphaFoldDB" id="A0A2J6PI53"/>
<gene>
    <name evidence="2" type="ORF">NA56DRAFT_414725</name>
</gene>
<dbReference type="EMBL" id="KZ613528">
    <property type="protein sequence ID" value="PMD13717.1"/>
    <property type="molecule type" value="Genomic_DNA"/>
</dbReference>
<keyword evidence="3" id="KW-1185">Reference proteome</keyword>
<reference evidence="2 3" key="1">
    <citation type="submission" date="2016-05" db="EMBL/GenBank/DDBJ databases">
        <title>A degradative enzymes factory behind the ericoid mycorrhizal symbiosis.</title>
        <authorList>
            <consortium name="DOE Joint Genome Institute"/>
            <person name="Martino E."/>
            <person name="Morin E."/>
            <person name="Grelet G."/>
            <person name="Kuo A."/>
            <person name="Kohler A."/>
            <person name="Daghino S."/>
            <person name="Barry K."/>
            <person name="Choi C."/>
            <person name="Cichocki N."/>
            <person name="Clum A."/>
            <person name="Copeland A."/>
            <person name="Hainaut M."/>
            <person name="Haridas S."/>
            <person name="Labutti K."/>
            <person name="Lindquist E."/>
            <person name="Lipzen A."/>
            <person name="Khouja H.-R."/>
            <person name="Murat C."/>
            <person name="Ohm R."/>
            <person name="Olson A."/>
            <person name="Spatafora J."/>
            <person name="Veneault-Fourrey C."/>
            <person name="Henrissat B."/>
            <person name="Grigoriev I."/>
            <person name="Martin F."/>
            <person name="Perotto S."/>
        </authorList>
    </citation>
    <scope>NUCLEOTIDE SEQUENCE [LARGE SCALE GENOMIC DNA]</scope>
    <source>
        <strain evidence="2 3">UAMH 7357</strain>
    </source>
</reference>
<evidence type="ECO:0000313" key="3">
    <source>
        <dbReference type="Proteomes" id="UP000235672"/>
    </source>
</evidence>
<keyword evidence="1" id="KW-0472">Membrane</keyword>
<sequence>MNRNKRQRSVPRSRAMLHVLTTTLPGAYVTLRLVWHPIKILILYFFFWKVLISGGIVGASPKLRM</sequence>
<proteinExistence type="predicted"/>